<evidence type="ECO:0000313" key="11">
    <source>
        <dbReference type="Proteomes" id="UP001500840"/>
    </source>
</evidence>
<dbReference type="NCBIfam" id="TIGR00041">
    <property type="entry name" value="DTMP_kinase"/>
    <property type="match status" value="1"/>
</dbReference>
<keyword evidence="4 8" id="KW-0547">Nucleotide-binding</keyword>
<evidence type="ECO:0000256" key="2">
    <source>
        <dbReference type="ARBA" id="ARBA00022679"/>
    </source>
</evidence>
<evidence type="ECO:0000256" key="6">
    <source>
        <dbReference type="ARBA" id="ARBA00022840"/>
    </source>
</evidence>
<evidence type="ECO:0000256" key="8">
    <source>
        <dbReference type="HAMAP-Rule" id="MF_00165"/>
    </source>
</evidence>
<accession>A0ABP8MPT2</accession>
<dbReference type="GO" id="GO:0016301">
    <property type="term" value="F:kinase activity"/>
    <property type="evidence" value="ECO:0007669"/>
    <property type="project" value="UniProtKB-KW"/>
</dbReference>
<dbReference type="Pfam" id="PF02223">
    <property type="entry name" value="Thymidylate_kin"/>
    <property type="match status" value="1"/>
</dbReference>
<dbReference type="InterPro" id="IPR027417">
    <property type="entry name" value="P-loop_NTPase"/>
</dbReference>
<dbReference type="Proteomes" id="UP001500840">
    <property type="component" value="Unassembled WGS sequence"/>
</dbReference>
<dbReference type="EC" id="2.7.4.9" evidence="8"/>
<keyword evidence="2 8" id="KW-0808">Transferase</keyword>
<comment type="catalytic activity">
    <reaction evidence="7 8">
        <text>dTMP + ATP = dTDP + ADP</text>
        <dbReference type="Rhea" id="RHEA:13517"/>
        <dbReference type="ChEBI" id="CHEBI:30616"/>
        <dbReference type="ChEBI" id="CHEBI:58369"/>
        <dbReference type="ChEBI" id="CHEBI:63528"/>
        <dbReference type="ChEBI" id="CHEBI:456216"/>
        <dbReference type="EC" id="2.7.4.9"/>
    </reaction>
</comment>
<proteinExistence type="inferred from homology"/>
<feature type="domain" description="Thymidylate kinase-like" evidence="9">
    <location>
        <begin position="13"/>
        <end position="195"/>
    </location>
</feature>
<evidence type="ECO:0000256" key="1">
    <source>
        <dbReference type="ARBA" id="ARBA00009776"/>
    </source>
</evidence>
<dbReference type="PROSITE" id="PS01331">
    <property type="entry name" value="THYMIDYLATE_KINASE"/>
    <property type="match status" value="1"/>
</dbReference>
<protein>
    <recommendedName>
        <fullName evidence="8">Thymidylate kinase</fullName>
        <ecNumber evidence="8">2.7.4.9</ecNumber>
    </recommendedName>
    <alternativeName>
        <fullName evidence="8">dTMP kinase</fullName>
    </alternativeName>
</protein>
<dbReference type="SUPFAM" id="SSF52540">
    <property type="entry name" value="P-loop containing nucleoside triphosphate hydrolases"/>
    <property type="match status" value="1"/>
</dbReference>
<keyword evidence="11" id="KW-1185">Reference proteome</keyword>
<dbReference type="EMBL" id="BAABGA010000030">
    <property type="protein sequence ID" value="GAA4453388.1"/>
    <property type="molecule type" value="Genomic_DNA"/>
</dbReference>
<dbReference type="PANTHER" id="PTHR10344:SF4">
    <property type="entry name" value="UMP-CMP KINASE 2, MITOCHONDRIAL"/>
    <property type="match status" value="1"/>
</dbReference>
<keyword evidence="5 8" id="KW-0418">Kinase</keyword>
<comment type="function">
    <text evidence="8">Phosphorylation of dTMP to form dTDP in both de novo and salvage pathways of dTTP synthesis.</text>
</comment>
<dbReference type="Gene3D" id="3.40.50.300">
    <property type="entry name" value="P-loop containing nucleotide triphosphate hydrolases"/>
    <property type="match status" value="1"/>
</dbReference>
<evidence type="ECO:0000256" key="5">
    <source>
        <dbReference type="ARBA" id="ARBA00022777"/>
    </source>
</evidence>
<evidence type="ECO:0000259" key="9">
    <source>
        <dbReference type="Pfam" id="PF02223"/>
    </source>
</evidence>
<dbReference type="InterPro" id="IPR018094">
    <property type="entry name" value="Thymidylate_kinase"/>
</dbReference>
<keyword evidence="6 8" id="KW-0067">ATP-binding</keyword>
<dbReference type="RefSeq" id="WP_345322335.1">
    <property type="nucleotide sequence ID" value="NZ_BAABGA010000030.1"/>
</dbReference>
<comment type="caution">
    <text evidence="10">The sequence shown here is derived from an EMBL/GenBank/DDBJ whole genome shotgun (WGS) entry which is preliminary data.</text>
</comment>
<dbReference type="CDD" id="cd01672">
    <property type="entry name" value="TMPK"/>
    <property type="match status" value="1"/>
</dbReference>
<evidence type="ECO:0000256" key="3">
    <source>
        <dbReference type="ARBA" id="ARBA00022727"/>
    </source>
</evidence>
<evidence type="ECO:0000256" key="4">
    <source>
        <dbReference type="ARBA" id="ARBA00022741"/>
    </source>
</evidence>
<organism evidence="10 11">
    <name type="scientific">Novipirellula rosea</name>
    <dbReference type="NCBI Taxonomy" id="1031540"/>
    <lineage>
        <taxon>Bacteria</taxon>
        <taxon>Pseudomonadati</taxon>
        <taxon>Planctomycetota</taxon>
        <taxon>Planctomycetia</taxon>
        <taxon>Pirellulales</taxon>
        <taxon>Pirellulaceae</taxon>
        <taxon>Novipirellula</taxon>
    </lineage>
</organism>
<evidence type="ECO:0000313" key="10">
    <source>
        <dbReference type="EMBL" id="GAA4453388.1"/>
    </source>
</evidence>
<feature type="binding site" evidence="8">
    <location>
        <begin position="15"/>
        <end position="22"/>
    </location>
    <ligand>
        <name>ATP</name>
        <dbReference type="ChEBI" id="CHEBI:30616"/>
    </ligand>
</feature>
<comment type="similarity">
    <text evidence="1 8">Belongs to the thymidylate kinase family.</text>
</comment>
<dbReference type="PANTHER" id="PTHR10344">
    <property type="entry name" value="THYMIDYLATE KINASE"/>
    <property type="match status" value="1"/>
</dbReference>
<keyword evidence="3 8" id="KW-0545">Nucleotide biosynthesis</keyword>
<reference evidence="11" key="1">
    <citation type="journal article" date="2019" name="Int. J. Syst. Evol. Microbiol.">
        <title>The Global Catalogue of Microorganisms (GCM) 10K type strain sequencing project: providing services to taxonomists for standard genome sequencing and annotation.</title>
        <authorList>
            <consortium name="The Broad Institute Genomics Platform"/>
            <consortium name="The Broad Institute Genome Sequencing Center for Infectious Disease"/>
            <person name="Wu L."/>
            <person name="Ma J."/>
        </authorList>
    </citation>
    <scope>NUCLEOTIDE SEQUENCE [LARGE SCALE GENOMIC DNA]</scope>
    <source>
        <strain evidence="11">JCM 17759</strain>
    </source>
</reference>
<evidence type="ECO:0000256" key="7">
    <source>
        <dbReference type="ARBA" id="ARBA00048743"/>
    </source>
</evidence>
<name>A0ABP8MPT2_9BACT</name>
<dbReference type="InterPro" id="IPR039430">
    <property type="entry name" value="Thymidylate_kin-like_dom"/>
</dbReference>
<dbReference type="InterPro" id="IPR018095">
    <property type="entry name" value="Thymidylate_kin_CS"/>
</dbReference>
<dbReference type="HAMAP" id="MF_00165">
    <property type="entry name" value="Thymidylate_kinase"/>
    <property type="match status" value="1"/>
</dbReference>
<gene>
    <name evidence="8 10" type="primary">tmk</name>
    <name evidence="10" type="ORF">GCM10023156_24350</name>
</gene>
<sequence length="207" mass="22753">MTSASNRGVFIVIDGIDGAGKSTQVQRLCDSLREQGFGVTQSREPTDGRWGKMIRNSATTGRLSLDDELSAFVNDRREHVSTLIQPALGAGQIVIVDRYFYSTVAYQGIRGADTAALLSHMRAEFPIPDLTLFFDLPVSVALQRISETRGEVPNEFEQEDALTEIRKTFHQMAAECDEVQLLDCTPTMDAVTADIAARVAQVLASRQ</sequence>